<organism evidence="1 2">
    <name type="scientific">Candidatus Methylocalor cossyra</name>
    <dbReference type="NCBI Taxonomy" id="3108543"/>
    <lineage>
        <taxon>Bacteria</taxon>
        <taxon>Pseudomonadati</taxon>
        <taxon>Pseudomonadota</taxon>
        <taxon>Gammaproteobacteria</taxon>
        <taxon>Methylococcales</taxon>
        <taxon>Methylococcaceae</taxon>
        <taxon>Candidatus Methylocalor</taxon>
    </lineage>
</organism>
<gene>
    <name evidence="1" type="ORF">MECH1_V1_0271</name>
</gene>
<dbReference type="EMBL" id="OZ026884">
    <property type="protein sequence ID" value="CAL1239047.1"/>
    <property type="molecule type" value="Genomic_DNA"/>
</dbReference>
<name>A0ABM9NEP1_9GAMM</name>
<evidence type="ECO:0008006" key="3">
    <source>
        <dbReference type="Google" id="ProtNLM"/>
    </source>
</evidence>
<keyword evidence="2" id="KW-1185">Reference proteome</keyword>
<evidence type="ECO:0000313" key="2">
    <source>
        <dbReference type="Proteomes" id="UP001497493"/>
    </source>
</evidence>
<protein>
    <recommendedName>
        <fullName evidence="3">Intracellular proteinase inhibitor BsuPI domain-containing protein</fullName>
    </recommendedName>
</protein>
<dbReference type="Gene3D" id="2.60.40.10">
    <property type="entry name" value="Immunoglobulins"/>
    <property type="match status" value="1"/>
</dbReference>
<accession>A0ABM9NEP1</accession>
<reference evidence="1 2" key="1">
    <citation type="submission" date="2024-04" db="EMBL/GenBank/DDBJ databases">
        <authorList>
            <person name="Cremers G."/>
        </authorList>
    </citation>
    <scope>NUCLEOTIDE SEQUENCE [LARGE SCALE GENOMIC DNA]</scope>
    <source>
        <strain evidence="1">MeCH1-AG</strain>
    </source>
</reference>
<proteinExistence type="predicted"/>
<dbReference type="InterPro" id="IPR013783">
    <property type="entry name" value="Ig-like_fold"/>
</dbReference>
<evidence type="ECO:0000313" key="1">
    <source>
        <dbReference type="EMBL" id="CAL1239047.1"/>
    </source>
</evidence>
<dbReference type="Proteomes" id="UP001497493">
    <property type="component" value="Chromosome"/>
</dbReference>
<sequence length="164" mass="17540">MGEFHVPSIILWLGLLCLVACRSPTPMSIPAPMSQSEPGLPAGRADLAVTAIALSAPSVRRHQAFAVTLEVSNRGGREAVSFEVEAQANRDAGTTVFSYPIGGRERARLGPGETAAIRLARPEGLPMAGVYTIMARLRLTEFEPAETTDRVDPRLPAARLVVRP</sequence>